<proteinExistence type="predicted"/>
<feature type="region of interest" description="Disordered" evidence="1">
    <location>
        <begin position="1"/>
        <end position="21"/>
    </location>
</feature>
<accession>A0AAV2CFK6</accession>
<organism evidence="2 3">
    <name type="scientific">Linum trigynum</name>
    <dbReference type="NCBI Taxonomy" id="586398"/>
    <lineage>
        <taxon>Eukaryota</taxon>
        <taxon>Viridiplantae</taxon>
        <taxon>Streptophyta</taxon>
        <taxon>Embryophyta</taxon>
        <taxon>Tracheophyta</taxon>
        <taxon>Spermatophyta</taxon>
        <taxon>Magnoliopsida</taxon>
        <taxon>eudicotyledons</taxon>
        <taxon>Gunneridae</taxon>
        <taxon>Pentapetalae</taxon>
        <taxon>rosids</taxon>
        <taxon>fabids</taxon>
        <taxon>Malpighiales</taxon>
        <taxon>Linaceae</taxon>
        <taxon>Linum</taxon>
    </lineage>
</organism>
<reference evidence="2 3" key="1">
    <citation type="submission" date="2024-04" db="EMBL/GenBank/DDBJ databases">
        <authorList>
            <person name="Fracassetti M."/>
        </authorList>
    </citation>
    <scope>NUCLEOTIDE SEQUENCE [LARGE SCALE GENOMIC DNA]</scope>
</reference>
<protein>
    <submittedName>
        <fullName evidence="2">Uncharacterized protein</fullName>
    </submittedName>
</protein>
<dbReference type="AlphaFoldDB" id="A0AAV2CFK6"/>
<evidence type="ECO:0000313" key="3">
    <source>
        <dbReference type="Proteomes" id="UP001497516"/>
    </source>
</evidence>
<evidence type="ECO:0000313" key="2">
    <source>
        <dbReference type="EMBL" id="CAL1355318.1"/>
    </source>
</evidence>
<dbReference type="Proteomes" id="UP001497516">
    <property type="component" value="Chromosome 1"/>
</dbReference>
<evidence type="ECO:0000256" key="1">
    <source>
        <dbReference type="SAM" id="MobiDB-lite"/>
    </source>
</evidence>
<gene>
    <name evidence="2" type="ORF">LTRI10_LOCUS3087</name>
</gene>
<name>A0AAV2CFK6_9ROSI</name>
<sequence length="83" mass="9122">MNIRGQPGSSTRGLKGGKNIKRRRLIAEGQSNLFNLLLTETLFRPLSNSQRRESEEAQGENTKATKASISASSQPIKPSNPDR</sequence>
<feature type="compositionally biased region" description="Low complexity" evidence="1">
    <location>
        <begin position="62"/>
        <end position="73"/>
    </location>
</feature>
<dbReference type="EMBL" id="OZ034813">
    <property type="protein sequence ID" value="CAL1355318.1"/>
    <property type="molecule type" value="Genomic_DNA"/>
</dbReference>
<keyword evidence="3" id="KW-1185">Reference proteome</keyword>
<feature type="region of interest" description="Disordered" evidence="1">
    <location>
        <begin position="44"/>
        <end position="83"/>
    </location>
</feature>